<dbReference type="Ensembl" id="ENSSLUT00000030647.1">
    <property type="protein sequence ID" value="ENSSLUP00000029703.1"/>
    <property type="gene ID" value="ENSSLUG00000013343.1"/>
</dbReference>
<evidence type="ECO:0000313" key="1">
    <source>
        <dbReference type="Ensembl" id="ENSSLUP00000029703.1"/>
    </source>
</evidence>
<name>A0A8C9YTI8_SANLU</name>
<reference evidence="1" key="1">
    <citation type="submission" date="2025-08" db="UniProtKB">
        <authorList>
            <consortium name="Ensembl"/>
        </authorList>
    </citation>
    <scope>IDENTIFICATION</scope>
</reference>
<dbReference type="Proteomes" id="UP000694568">
    <property type="component" value="Unplaced"/>
</dbReference>
<reference evidence="1" key="2">
    <citation type="submission" date="2025-09" db="UniProtKB">
        <authorList>
            <consortium name="Ensembl"/>
        </authorList>
    </citation>
    <scope>IDENTIFICATION</scope>
</reference>
<protein>
    <submittedName>
        <fullName evidence="1">Uncharacterized protein</fullName>
    </submittedName>
</protein>
<evidence type="ECO:0000313" key="2">
    <source>
        <dbReference type="Proteomes" id="UP000694568"/>
    </source>
</evidence>
<dbReference type="AlphaFoldDB" id="A0A8C9YTI8"/>
<accession>A0A8C9YTI8</accession>
<keyword evidence="2" id="KW-1185">Reference proteome</keyword>
<sequence length="163" mass="18799">ASKGHRILVCPCSGELTLLERLIDVVIEQRVHFYAESNYAKSRDLATQKRAKTLLENWCGLFMTRALTADTVAPFFQFENVRYLDMYKDMLNSLGSELLSGTVTWHEHHRFVQDGGDQRHQVCMHQHEVERRGPLCHRQAQEASWKAPEGQKEALQAGRHQLL</sequence>
<organism evidence="1 2">
    <name type="scientific">Sander lucioperca</name>
    <name type="common">Pike-perch</name>
    <name type="synonym">Perca lucioperca</name>
    <dbReference type="NCBI Taxonomy" id="283035"/>
    <lineage>
        <taxon>Eukaryota</taxon>
        <taxon>Metazoa</taxon>
        <taxon>Chordata</taxon>
        <taxon>Craniata</taxon>
        <taxon>Vertebrata</taxon>
        <taxon>Euteleostomi</taxon>
        <taxon>Actinopterygii</taxon>
        <taxon>Neopterygii</taxon>
        <taxon>Teleostei</taxon>
        <taxon>Neoteleostei</taxon>
        <taxon>Acanthomorphata</taxon>
        <taxon>Eupercaria</taxon>
        <taxon>Perciformes</taxon>
        <taxon>Percoidei</taxon>
        <taxon>Percidae</taxon>
        <taxon>Luciopercinae</taxon>
        <taxon>Sander</taxon>
    </lineage>
</organism>
<proteinExistence type="predicted"/>